<dbReference type="InterPro" id="IPR013653">
    <property type="entry name" value="GCN5-like_dom"/>
</dbReference>
<comment type="caution">
    <text evidence="2">The sequence shown here is derived from an EMBL/GenBank/DDBJ whole genome shotgun (WGS) entry which is preliminary data.</text>
</comment>
<evidence type="ECO:0000313" key="3">
    <source>
        <dbReference type="Proteomes" id="UP001309876"/>
    </source>
</evidence>
<dbReference type="InterPro" id="IPR053225">
    <property type="entry name" value="Acyl-CoA_N-acyltransferase"/>
</dbReference>
<dbReference type="Pfam" id="PF08445">
    <property type="entry name" value="FR47"/>
    <property type="match status" value="1"/>
</dbReference>
<dbReference type="PANTHER" id="PTHR20958">
    <property type="entry name" value="GLYCINE N-ACYLTRANSFERASE-LIKE PROTEIN"/>
    <property type="match status" value="1"/>
</dbReference>
<protein>
    <recommendedName>
        <fullName evidence="1">GCN5-related N-acetyltransferase Rv2170-like domain-containing protein</fullName>
    </recommendedName>
</protein>
<dbReference type="PANTHER" id="PTHR20958:SF6">
    <property type="entry name" value="GLYCINE N-ACYLTRANSFERASE-LIKE PROTEIN"/>
    <property type="match status" value="1"/>
</dbReference>
<organism evidence="2 3">
    <name type="scientific">Lithohypha guttulata</name>
    <dbReference type="NCBI Taxonomy" id="1690604"/>
    <lineage>
        <taxon>Eukaryota</taxon>
        <taxon>Fungi</taxon>
        <taxon>Dikarya</taxon>
        <taxon>Ascomycota</taxon>
        <taxon>Pezizomycotina</taxon>
        <taxon>Eurotiomycetes</taxon>
        <taxon>Chaetothyriomycetidae</taxon>
        <taxon>Chaetothyriales</taxon>
        <taxon>Trichomeriaceae</taxon>
        <taxon>Lithohypha</taxon>
    </lineage>
</organism>
<name>A0AAN7T370_9EURO</name>
<sequence>MELMDMLLTQAAPNTPSIKTIRDVDAFLNQFLVPHLPWSLPLLERCQFHRKHKQSAPNAEIWFAATSEAQSHSESTWIATYIDLTNSGETQIWIFASWESEFSTRANPRLAIQESPKFPIYQQLIEALFRHLKQNHIPNLSHNPPPQWLRLKAEGKIVSEPFSRSKVLFGTIAECNWPFLDEYERKDPNSAISRADRSYLKYIVSSKPDSLPPRNIPETLHFAPMQDRHLQTIVDRTNIPRTLETLKQLPNVGIFDRANTPVAWGLLGKDGSLSSLHTEPEYRRRGLAALVARRLIAAQTSLFDEAPRNHETSKDTTILPQTIYSHADVSDKNVASQKVMENVGGKAMWRTAWIEIDIGET</sequence>
<dbReference type="Proteomes" id="UP001309876">
    <property type="component" value="Unassembled WGS sequence"/>
</dbReference>
<dbReference type="EMBL" id="JAVRRJ010000003">
    <property type="protein sequence ID" value="KAK5087083.1"/>
    <property type="molecule type" value="Genomic_DNA"/>
</dbReference>
<dbReference type="GO" id="GO:0016747">
    <property type="term" value="F:acyltransferase activity, transferring groups other than amino-acyl groups"/>
    <property type="evidence" value="ECO:0007669"/>
    <property type="project" value="InterPro"/>
</dbReference>
<accession>A0AAN7T370</accession>
<reference evidence="2 3" key="1">
    <citation type="submission" date="2023-08" db="EMBL/GenBank/DDBJ databases">
        <title>Black Yeasts Isolated from many extreme environments.</title>
        <authorList>
            <person name="Coleine C."/>
            <person name="Stajich J.E."/>
            <person name="Selbmann L."/>
        </authorList>
    </citation>
    <scope>NUCLEOTIDE SEQUENCE [LARGE SCALE GENOMIC DNA]</scope>
    <source>
        <strain evidence="2 3">CCFEE 5910</strain>
    </source>
</reference>
<dbReference type="SUPFAM" id="SSF55729">
    <property type="entry name" value="Acyl-CoA N-acyltransferases (Nat)"/>
    <property type="match status" value="1"/>
</dbReference>
<dbReference type="Gene3D" id="3.40.630.30">
    <property type="match status" value="1"/>
</dbReference>
<keyword evidence="3" id="KW-1185">Reference proteome</keyword>
<evidence type="ECO:0000313" key="2">
    <source>
        <dbReference type="EMBL" id="KAK5087083.1"/>
    </source>
</evidence>
<gene>
    <name evidence="2" type="ORF">LTR05_004254</name>
</gene>
<dbReference type="AlphaFoldDB" id="A0AAN7T370"/>
<proteinExistence type="predicted"/>
<feature type="domain" description="GCN5-related N-acetyltransferase Rv2170-like" evidence="1">
    <location>
        <begin position="251"/>
        <end position="297"/>
    </location>
</feature>
<dbReference type="InterPro" id="IPR016181">
    <property type="entry name" value="Acyl_CoA_acyltransferase"/>
</dbReference>
<evidence type="ECO:0000259" key="1">
    <source>
        <dbReference type="Pfam" id="PF08445"/>
    </source>
</evidence>